<evidence type="ECO:0000256" key="1">
    <source>
        <dbReference type="SAM" id="SignalP"/>
    </source>
</evidence>
<proteinExistence type="predicted"/>
<keyword evidence="3" id="KW-1185">Reference proteome</keyword>
<evidence type="ECO:0000313" key="3">
    <source>
        <dbReference type="Proteomes" id="UP001152607"/>
    </source>
</evidence>
<dbReference type="EMBL" id="CAOQHR010000007">
    <property type="protein sequence ID" value="CAI6337814.1"/>
    <property type="molecule type" value="Genomic_DNA"/>
</dbReference>
<name>A0A9W4UM25_9PLEO</name>
<evidence type="ECO:0000313" key="2">
    <source>
        <dbReference type="EMBL" id="CAI6337814.1"/>
    </source>
</evidence>
<keyword evidence="1" id="KW-0732">Signal</keyword>
<organism evidence="2 3">
    <name type="scientific">Periconia digitata</name>
    <dbReference type="NCBI Taxonomy" id="1303443"/>
    <lineage>
        <taxon>Eukaryota</taxon>
        <taxon>Fungi</taxon>
        <taxon>Dikarya</taxon>
        <taxon>Ascomycota</taxon>
        <taxon>Pezizomycotina</taxon>
        <taxon>Dothideomycetes</taxon>
        <taxon>Pleosporomycetidae</taxon>
        <taxon>Pleosporales</taxon>
        <taxon>Massarineae</taxon>
        <taxon>Periconiaceae</taxon>
        <taxon>Periconia</taxon>
    </lineage>
</organism>
<feature type="signal peptide" evidence="1">
    <location>
        <begin position="1"/>
        <end position="17"/>
    </location>
</feature>
<reference evidence="2" key="1">
    <citation type="submission" date="2023-01" db="EMBL/GenBank/DDBJ databases">
        <authorList>
            <person name="Van Ghelder C."/>
            <person name="Rancurel C."/>
        </authorList>
    </citation>
    <scope>NUCLEOTIDE SEQUENCE</scope>
    <source>
        <strain evidence="2">CNCM I-4278</strain>
    </source>
</reference>
<accession>A0A9W4UM25</accession>
<sequence length="115" mass="11956">MYSKIIAIFAFAAVAAAVPTPGLAGLPSLPSTNSNNNNGNAFHDTDNTIDVVKKCSPNQALSCCDESTQSCSPLALVQVLPIGQACGNGNNVQCCDIDNFGLINLNILNCNRILS</sequence>
<comment type="caution">
    <text evidence="2">The sequence shown here is derived from an EMBL/GenBank/DDBJ whole genome shotgun (WGS) entry which is preliminary data.</text>
</comment>
<gene>
    <name evidence="2" type="ORF">PDIGIT_LOCUS10929</name>
</gene>
<feature type="chain" id="PRO_5040913862" description="Hydrophobin" evidence="1">
    <location>
        <begin position="18"/>
        <end position="115"/>
    </location>
</feature>
<protein>
    <recommendedName>
        <fullName evidence="4">Hydrophobin</fullName>
    </recommendedName>
</protein>
<dbReference type="AlphaFoldDB" id="A0A9W4UM25"/>
<evidence type="ECO:0008006" key="4">
    <source>
        <dbReference type="Google" id="ProtNLM"/>
    </source>
</evidence>
<dbReference type="Proteomes" id="UP001152607">
    <property type="component" value="Unassembled WGS sequence"/>
</dbReference>